<reference evidence="1" key="1">
    <citation type="submission" date="2014-09" db="EMBL/GenBank/DDBJ databases">
        <authorList>
            <person name="Magalhaes I.L.F."/>
            <person name="Oliveira U."/>
            <person name="Santos F.R."/>
            <person name="Vidigal T.H.D.A."/>
            <person name="Brescovit A.D."/>
            <person name="Santos A.J."/>
        </authorList>
    </citation>
    <scope>NUCLEOTIDE SEQUENCE</scope>
    <source>
        <tissue evidence="1">Shoot tissue taken approximately 20 cm above the soil surface</tissue>
    </source>
</reference>
<evidence type="ECO:0000313" key="1">
    <source>
        <dbReference type="EMBL" id="JAE08246.1"/>
    </source>
</evidence>
<organism evidence="1">
    <name type="scientific">Arundo donax</name>
    <name type="common">Giant reed</name>
    <name type="synonym">Donax arundinaceus</name>
    <dbReference type="NCBI Taxonomy" id="35708"/>
    <lineage>
        <taxon>Eukaryota</taxon>
        <taxon>Viridiplantae</taxon>
        <taxon>Streptophyta</taxon>
        <taxon>Embryophyta</taxon>
        <taxon>Tracheophyta</taxon>
        <taxon>Spermatophyta</taxon>
        <taxon>Magnoliopsida</taxon>
        <taxon>Liliopsida</taxon>
        <taxon>Poales</taxon>
        <taxon>Poaceae</taxon>
        <taxon>PACMAD clade</taxon>
        <taxon>Arundinoideae</taxon>
        <taxon>Arundineae</taxon>
        <taxon>Arundo</taxon>
    </lineage>
</organism>
<proteinExistence type="predicted"/>
<protein>
    <submittedName>
        <fullName evidence="1">Uncharacterized protein</fullName>
    </submittedName>
</protein>
<accession>A0A0A9FDP1</accession>
<reference evidence="1" key="2">
    <citation type="journal article" date="2015" name="Data Brief">
        <title>Shoot transcriptome of the giant reed, Arundo donax.</title>
        <authorList>
            <person name="Barrero R.A."/>
            <person name="Guerrero F.D."/>
            <person name="Moolhuijzen P."/>
            <person name="Goolsby J.A."/>
            <person name="Tidwell J."/>
            <person name="Bellgard S.E."/>
            <person name="Bellgard M.I."/>
        </authorList>
    </citation>
    <scope>NUCLEOTIDE SEQUENCE</scope>
    <source>
        <tissue evidence="1">Shoot tissue taken approximately 20 cm above the soil surface</tissue>
    </source>
</reference>
<name>A0A0A9FDP1_ARUDO</name>
<dbReference type="AlphaFoldDB" id="A0A0A9FDP1"/>
<sequence>MNKTIKSRTKEKKINTITHRKKILRMDTETTSIIFCQSMKVHR</sequence>
<dbReference type="EMBL" id="GBRH01189650">
    <property type="protein sequence ID" value="JAE08246.1"/>
    <property type="molecule type" value="Transcribed_RNA"/>
</dbReference>